<keyword evidence="7 12" id="KW-0573">Peptidoglycan synthesis</keyword>
<dbReference type="SUPFAM" id="SSF55205">
    <property type="entry name" value="EPT/RTPC-like"/>
    <property type="match status" value="1"/>
</dbReference>
<evidence type="ECO:0000256" key="7">
    <source>
        <dbReference type="ARBA" id="ARBA00022984"/>
    </source>
</evidence>
<keyword evidence="9 12" id="KW-0961">Cell wall biogenesis/degradation</keyword>
<dbReference type="HAMAP" id="MF_00111">
    <property type="entry name" value="MurA"/>
    <property type="match status" value="1"/>
</dbReference>
<feature type="active site" description="Proton donor" evidence="12">
    <location>
        <position position="116"/>
    </location>
</feature>
<dbReference type="InterPro" id="IPR036968">
    <property type="entry name" value="Enolpyruvate_Tfrase_sf"/>
</dbReference>
<keyword evidence="12" id="KW-0670">Pyruvate</keyword>
<dbReference type="GO" id="GO:0071555">
    <property type="term" value="P:cell wall organization"/>
    <property type="evidence" value="ECO:0007669"/>
    <property type="project" value="UniProtKB-KW"/>
</dbReference>
<dbReference type="AlphaFoldDB" id="A0A1D8GC68"/>
<evidence type="ECO:0000256" key="5">
    <source>
        <dbReference type="ARBA" id="ARBA00022679"/>
    </source>
</evidence>
<keyword evidence="5 12" id="KW-0808">Transferase</keyword>
<keyword evidence="3 12" id="KW-0963">Cytoplasm</keyword>
<keyword evidence="6 12" id="KW-0133">Cell shape</keyword>
<evidence type="ECO:0000256" key="1">
    <source>
        <dbReference type="ARBA" id="ARBA00004496"/>
    </source>
</evidence>
<gene>
    <name evidence="12" type="primary">murA</name>
    <name evidence="14" type="ORF">Gferi_01945</name>
</gene>
<evidence type="ECO:0000256" key="4">
    <source>
        <dbReference type="ARBA" id="ARBA00022618"/>
    </source>
</evidence>
<dbReference type="Proteomes" id="UP000095743">
    <property type="component" value="Chromosome"/>
</dbReference>
<dbReference type="GO" id="GO:0019277">
    <property type="term" value="P:UDP-N-acetylgalactosamine biosynthetic process"/>
    <property type="evidence" value="ECO:0007669"/>
    <property type="project" value="InterPro"/>
</dbReference>
<comment type="caution">
    <text evidence="12">Lacks conserved residue(s) required for the propagation of feature annotation.</text>
</comment>
<organism evidence="14 15">
    <name type="scientific">Geosporobacter ferrireducens</name>
    <dbReference type="NCBI Taxonomy" id="1424294"/>
    <lineage>
        <taxon>Bacteria</taxon>
        <taxon>Bacillati</taxon>
        <taxon>Bacillota</taxon>
        <taxon>Clostridia</taxon>
        <taxon>Peptostreptococcales</taxon>
        <taxon>Thermotaleaceae</taxon>
        <taxon>Geosporobacter</taxon>
    </lineage>
</organism>
<feature type="binding site" evidence="12">
    <location>
        <begin position="121"/>
        <end position="125"/>
    </location>
    <ligand>
        <name>UDP-N-acetyl-alpha-D-glucosamine</name>
        <dbReference type="ChEBI" id="CHEBI:57705"/>
    </ligand>
</feature>
<dbReference type="GO" id="GO:0051301">
    <property type="term" value="P:cell division"/>
    <property type="evidence" value="ECO:0007669"/>
    <property type="project" value="UniProtKB-KW"/>
</dbReference>
<comment type="similarity">
    <text evidence="10 12">Belongs to the EPSP synthase family. MurA subfamily.</text>
</comment>
<evidence type="ECO:0000256" key="2">
    <source>
        <dbReference type="ARBA" id="ARBA00004752"/>
    </source>
</evidence>
<dbReference type="NCBIfam" id="TIGR01072">
    <property type="entry name" value="murA"/>
    <property type="match status" value="1"/>
</dbReference>
<dbReference type="InterPro" id="IPR005750">
    <property type="entry name" value="UDP_GlcNAc_COvinyl_MurA"/>
</dbReference>
<proteinExistence type="inferred from homology"/>
<dbReference type="GO" id="GO:0008360">
    <property type="term" value="P:regulation of cell shape"/>
    <property type="evidence" value="ECO:0007669"/>
    <property type="project" value="UniProtKB-KW"/>
</dbReference>
<evidence type="ECO:0000256" key="10">
    <source>
        <dbReference type="ARBA" id="ARBA00038367"/>
    </source>
</evidence>
<dbReference type="KEGG" id="gfe:Gferi_01945"/>
<feature type="domain" description="Enolpyruvate transferase" evidence="13">
    <location>
        <begin position="7"/>
        <end position="404"/>
    </location>
</feature>
<evidence type="ECO:0000313" key="14">
    <source>
        <dbReference type="EMBL" id="AOT68460.1"/>
    </source>
</evidence>
<feature type="binding site" evidence="12">
    <location>
        <begin position="22"/>
        <end position="23"/>
    </location>
    <ligand>
        <name>phosphoenolpyruvate</name>
        <dbReference type="ChEBI" id="CHEBI:58702"/>
    </ligand>
</feature>
<comment type="pathway">
    <text evidence="2 12">Cell wall biogenesis; peptidoglycan biosynthesis.</text>
</comment>
<sequence length="417" mass="45255">MSKFVIHGGNKLSGQLRIGGAKNAVLPILAATILNGKESILYDCPALKDVDTMIEILISIGCKVSFEENILKVDSSTLSTHEIPEHLVREMRSSIFLMGPMLARCGKIKISYPGGCEIGPRPIDLHLKALREMGVTIHESHGFLECEVSDLNGCEIQLDYPSVGATENAMLAAVMAKGATKIRNAAKEPEIVDLQTYLNAIGAKVFGAGTSEIIIEGVKSLTEAEHHIMPDRIVAGTFLAAVAITGGDVTLDNVVPEHIQPILSKMKESGCLILEKERQIKLKTPNQIRAVDMLKTLPYPGFPTDMQAQFMALMTIAKGTSIFTETIFENRYKHVSELIRMGANIKVDGRVAVVKGVKRLTGAKLSAKDLRGGAALVLAGLAAEGTTVVDQIIHIERGYDRFDKMLEQLGAQIYRIN</sequence>
<comment type="catalytic activity">
    <reaction evidence="11 12">
        <text>phosphoenolpyruvate + UDP-N-acetyl-alpha-D-glucosamine = UDP-N-acetyl-3-O-(1-carboxyvinyl)-alpha-D-glucosamine + phosphate</text>
        <dbReference type="Rhea" id="RHEA:18681"/>
        <dbReference type="ChEBI" id="CHEBI:43474"/>
        <dbReference type="ChEBI" id="CHEBI:57705"/>
        <dbReference type="ChEBI" id="CHEBI:58702"/>
        <dbReference type="ChEBI" id="CHEBI:68483"/>
        <dbReference type="EC" id="2.5.1.7"/>
    </reaction>
</comment>
<comment type="subcellular location">
    <subcellularLocation>
        <location evidence="1 12">Cytoplasm</location>
    </subcellularLocation>
</comment>
<evidence type="ECO:0000313" key="15">
    <source>
        <dbReference type="Proteomes" id="UP000095743"/>
    </source>
</evidence>
<dbReference type="GO" id="GO:0009252">
    <property type="term" value="P:peptidoglycan biosynthetic process"/>
    <property type="evidence" value="ECO:0007669"/>
    <property type="project" value="UniProtKB-UniRule"/>
</dbReference>
<dbReference type="GO" id="GO:0005737">
    <property type="term" value="C:cytoplasm"/>
    <property type="evidence" value="ECO:0007669"/>
    <property type="project" value="UniProtKB-SubCell"/>
</dbReference>
<feature type="binding site" evidence="12">
    <location>
        <position position="92"/>
    </location>
    <ligand>
        <name>UDP-N-acetyl-alpha-D-glucosamine</name>
        <dbReference type="ChEBI" id="CHEBI:57705"/>
    </ligand>
</feature>
<evidence type="ECO:0000256" key="12">
    <source>
        <dbReference type="HAMAP-Rule" id="MF_00111"/>
    </source>
</evidence>
<dbReference type="InterPro" id="IPR013792">
    <property type="entry name" value="RNA3'P_cycl/enolpyr_Trfase_a/b"/>
</dbReference>
<dbReference type="GO" id="GO:0008760">
    <property type="term" value="F:UDP-N-acetylglucosamine 1-carboxyvinyltransferase activity"/>
    <property type="evidence" value="ECO:0007669"/>
    <property type="project" value="UniProtKB-UniRule"/>
</dbReference>
<evidence type="ECO:0000256" key="9">
    <source>
        <dbReference type="ARBA" id="ARBA00023316"/>
    </source>
</evidence>
<dbReference type="EMBL" id="CP017269">
    <property type="protein sequence ID" value="AOT68460.1"/>
    <property type="molecule type" value="Genomic_DNA"/>
</dbReference>
<dbReference type="CDD" id="cd01555">
    <property type="entry name" value="UdpNAET"/>
    <property type="match status" value="1"/>
</dbReference>
<dbReference type="Gene3D" id="3.65.10.10">
    <property type="entry name" value="Enolpyruvate transferase domain"/>
    <property type="match status" value="2"/>
</dbReference>
<keyword evidence="8 12" id="KW-0131">Cell cycle</keyword>
<evidence type="ECO:0000256" key="11">
    <source>
        <dbReference type="ARBA" id="ARBA00047527"/>
    </source>
</evidence>
<dbReference type="PANTHER" id="PTHR43783:SF1">
    <property type="entry name" value="UDP-N-ACETYLGLUCOSAMINE 1-CARBOXYVINYLTRANSFERASE"/>
    <property type="match status" value="1"/>
</dbReference>
<evidence type="ECO:0000256" key="6">
    <source>
        <dbReference type="ARBA" id="ARBA00022960"/>
    </source>
</evidence>
<feature type="binding site" evidence="12">
    <location>
        <position position="305"/>
    </location>
    <ligand>
        <name>UDP-N-acetyl-alpha-D-glucosamine</name>
        <dbReference type="ChEBI" id="CHEBI:57705"/>
    </ligand>
</feature>
<dbReference type="STRING" id="1424294.Gferi_01945"/>
<keyword evidence="4 12" id="KW-0132">Cell division</keyword>
<comment type="function">
    <text evidence="12">Cell wall formation. Adds enolpyruvyl to UDP-N-acetylglucosamine.</text>
</comment>
<dbReference type="PANTHER" id="PTHR43783">
    <property type="entry name" value="UDP-N-ACETYLGLUCOSAMINE 1-CARBOXYVINYLTRANSFERASE"/>
    <property type="match status" value="1"/>
</dbReference>
<name>A0A1D8GC68_9FIRM</name>
<evidence type="ECO:0000256" key="8">
    <source>
        <dbReference type="ARBA" id="ARBA00023306"/>
    </source>
</evidence>
<keyword evidence="15" id="KW-1185">Reference proteome</keyword>
<dbReference type="NCBIfam" id="NF006873">
    <property type="entry name" value="PRK09369.1"/>
    <property type="match status" value="1"/>
</dbReference>
<dbReference type="Pfam" id="PF00275">
    <property type="entry name" value="EPSP_synthase"/>
    <property type="match status" value="1"/>
</dbReference>
<feature type="modified residue" description="2-(S-cysteinyl)pyruvic acid O-phosphothioketal" evidence="12">
    <location>
        <position position="116"/>
    </location>
</feature>
<reference evidence="14 15" key="1">
    <citation type="submission" date="2016-09" db="EMBL/GenBank/DDBJ databases">
        <title>Genomic analysis reveals versatility of anaerobic energy metabolism of Geosporobacter ferrireducens IRF9 of phylum Firmicutes.</title>
        <authorList>
            <person name="Kim S.-J."/>
        </authorList>
    </citation>
    <scope>NUCLEOTIDE SEQUENCE [LARGE SCALE GENOMIC DNA]</scope>
    <source>
        <strain evidence="14 15">IRF9</strain>
    </source>
</reference>
<dbReference type="InterPro" id="IPR050068">
    <property type="entry name" value="MurA_subfamily"/>
</dbReference>
<feature type="binding site" evidence="12">
    <location>
        <position position="327"/>
    </location>
    <ligand>
        <name>UDP-N-acetyl-alpha-D-glucosamine</name>
        <dbReference type="ChEBI" id="CHEBI:57705"/>
    </ligand>
</feature>
<dbReference type="UniPathway" id="UPA00219"/>
<dbReference type="OrthoDB" id="9803760at2"/>
<dbReference type="EC" id="2.5.1.7" evidence="12"/>
<dbReference type="InterPro" id="IPR001986">
    <property type="entry name" value="Enolpyruvate_Tfrase_dom"/>
</dbReference>
<accession>A0A1D8GC68</accession>
<dbReference type="RefSeq" id="WP_069974027.1">
    <property type="nucleotide sequence ID" value="NZ_CP017269.1"/>
</dbReference>
<evidence type="ECO:0000259" key="13">
    <source>
        <dbReference type="Pfam" id="PF00275"/>
    </source>
</evidence>
<evidence type="ECO:0000256" key="3">
    <source>
        <dbReference type="ARBA" id="ARBA00022490"/>
    </source>
</evidence>
<protein>
    <recommendedName>
        <fullName evidence="12">UDP-N-acetylglucosamine 1-carboxyvinyltransferase</fullName>
        <ecNumber evidence="12">2.5.1.7</ecNumber>
    </recommendedName>
    <alternativeName>
        <fullName evidence="12">Enoylpyruvate transferase</fullName>
    </alternativeName>
    <alternativeName>
        <fullName evidence="12">UDP-N-acetylglucosamine enolpyruvyl transferase</fullName>
        <shortName evidence="12">EPT</shortName>
    </alternativeName>
</protein>